<dbReference type="Proteomes" id="UP001501009">
    <property type="component" value="Unassembled WGS sequence"/>
</dbReference>
<proteinExistence type="predicted"/>
<dbReference type="SUPFAM" id="SSF63829">
    <property type="entry name" value="Calcium-dependent phosphotriesterase"/>
    <property type="match status" value="1"/>
</dbReference>
<reference evidence="2" key="1">
    <citation type="journal article" date="2019" name="Int. J. Syst. Evol. Microbiol.">
        <title>The Global Catalogue of Microorganisms (GCM) 10K type strain sequencing project: providing services to taxonomists for standard genome sequencing and annotation.</title>
        <authorList>
            <consortium name="The Broad Institute Genomics Platform"/>
            <consortium name="The Broad Institute Genome Sequencing Center for Infectious Disease"/>
            <person name="Wu L."/>
            <person name="Ma J."/>
        </authorList>
    </citation>
    <scope>NUCLEOTIDE SEQUENCE [LARGE SCALE GENOMIC DNA]</scope>
    <source>
        <strain evidence="2">JCM 17138</strain>
    </source>
</reference>
<dbReference type="InterPro" id="IPR011042">
    <property type="entry name" value="6-blade_b-propeller_TolB-like"/>
</dbReference>
<dbReference type="InterPro" id="IPR052998">
    <property type="entry name" value="Hetero-Diels-Alderase-like"/>
</dbReference>
<dbReference type="Gene3D" id="2.120.10.30">
    <property type="entry name" value="TolB, C-terminal domain"/>
    <property type="match status" value="1"/>
</dbReference>
<dbReference type="PANTHER" id="PTHR42060">
    <property type="entry name" value="NHL REPEAT-CONTAINING PROTEIN-RELATED"/>
    <property type="match status" value="1"/>
</dbReference>
<organism evidence="1 2">
    <name type="scientific">Streptomyces coacervatus</name>
    <dbReference type="NCBI Taxonomy" id="647381"/>
    <lineage>
        <taxon>Bacteria</taxon>
        <taxon>Bacillati</taxon>
        <taxon>Actinomycetota</taxon>
        <taxon>Actinomycetes</taxon>
        <taxon>Kitasatosporales</taxon>
        <taxon>Streptomycetaceae</taxon>
        <taxon>Streptomyces</taxon>
    </lineage>
</organism>
<comment type="caution">
    <text evidence="1">The sequence shown here is derived from an EMBL/GenBank/DDBJ whole genome shotgun (WGS) entry which is preliminary data.</text>
</comment>
<evidence type="ECO:0008006" key="3">
    <source>
        <dbReference type="Google" id="ProtNLM"/>
    </source>
</evidence>
<evidence type="ECO:0000313" key="1">
    <source>
        <dbReference type="EMBL" id="GAA3777279.1"/>
    </source>
</evidence>
<gene>
    <name evidence="1" type="ORF">GCM10022403_010100</name>
</gene>
<dbReference type="PANTHER" id="PTHR42060:SF1">
    <property type="entry name" value="NHL REPEAT-CONTAINING PROTEIN"/>
    <property type="match status" value="1"/>
</dbReference>
<protein>
    <recommendedName>
        <fullName evidence="3">SMP-30/Gluconolactonase/LRE-like region domain-containing protein</fullName>
    </recommendedName>
</protein>
<accession>A0ABP7GWV3</accession>
<name>A0ABP7GWV3_9ACTN</name>
<evidence type="ECO:0000313" key="2">
    <source>
        <dbReference type="Proteomes" id="UP001501009"/>
    </source>
</evidence>
<keyword evidence="2" id="KW-1185">Reference proteome</keyword>
<dbReference type="EMBL" id="BAABDE010000005">
    <property type="protein sequence ID" value="GAA3777279.1"/>
    <property type="molecule type" value="Genomic_DNA"/>
</dbReference>
<sequence length="250" mass="25827">MRISPSGHRTVLATSAPGDGITGNIRGKDGTVYYNVWSSSAARAGVWKIAPGKSPVRLAALPTDGLPNGMALHADGRTVYVADSLKSTVWAVPVAGGPAKAWLTDPALAPVSSEAVPFGANGLRFHKGAVWVSNLAQDSLLRIPVADDGKPGRIHVVAKNIDGVDDFSFLGDHSDVVFAAQNAPDKVSVVYPGGRVKTVLTGADGLASPSATAVSDGRLYVTDGGLNAPHDAQLQRGKINVPALYPHARS</sequence>
<dbReference type="RefSeq" id="WP_275774486.1">
    <property type="nucleotide sequence ID" value="NZ_BAABDE010000005.1"/>
</dbReference>